<dbReference type="InterPro" id="IPR011990">
    <property type="entry name" value="TPR-like_helical_dom_sf"/>
</dbReference>
<dbReference type="STRING" id="1393122.SAMN05660895_2051"/>
<evidence type="ECO:0000256" key="5">
    <source>
        <dbReference type="ARBA" id="ARBA00023237"/>
    </source>
</evidence>
<dbReference type="RefSeq" id="WP_092460244.1">
    <property type="nucleotide sequence ID" value="NZ_FPCJ01000001.1"/>
</dbReference>
<dbReference type="SUPFAM" id="SSF48452">
    <property type="entry name" value="TPR-like"/>
    <property type="match status" value="1"/>
</dbReference>
<dbReference type="EMBL" id="FPCJ01000001">
    <property type="protein sequence ID" value="SFV34628.1"/>
    <property type="molecule type" value="Genomic_DNA"/>
</dbReference>
<dbReference type="OrthoDB" id="993981at2"/>
<accession>A0A1I7NJ01</accession>
<dbReference type="PROSITE" id="PS51257">
    <property type="entry name" value="PROKAR_LIPOPROTEIN"/>
    <property type="match status" value="1"/>
</dbReference>
<evidence type="ECO:0000256" key="6">
    <source>
        <dbReference type="SAM" id="SignalP"/>
    </source>
</evidence>
<keyword evidence="3 6" id="KW-0732">Signal</keyword>
<evidence type="ECO:0000259" key="7">
    <source>
        <dbReference type="Pfam" id="PF07980"/>
    </source>
</evidence>
<evidence type="ECO:0000256" key="1">
    <source>
        <dbReference type="ARBA" id="ARBA00004442"/>
    </source>
</evidence>
<dbReference type="InterPro" id="IPR012944">
    <property type="entry name" value="SusD_RagB_dom"/>
</dbReference>
<evidence type="ECO:0000256" key="3">
    <source>
        <dbReference type="ARBA" id="ARBA00022729"/>
    </source>
</evidence>
<evidence type="ECO:0000313" key="10">
    <source>
        <dbReference type="Proteomes" id="UP000199537"/>
    </source>
</evidence>
<feature type="domain" description="RagB/SusD" evidence="7">
    <location>
        <begin position="353"/>
        <end position="500"/>
    </location>
</feature>
<dbReference type="InterPro" id="IPR033985">
    <property type="entry name" value="SusD-like_N"/>
</dbReference>
<keyword evidence="4" id="KW-0472">Membrane</keyword>
<dbReference type="Pfam" id="PF07980">
    <property type="entry name" value="SusD_RagB"/>
    <property type="match status" value="1"/>
</dbReference>
<name>A0A1I7NJ01_9BACT</name>
<dbReference type="GO" id="GO:0009279">
    <property type="term" value="C:cell outer membrane"/>
    <property type="evidence" value="ECO:0007669"/>
    <property type="project" value="UniProtKB-SubCell"/>
</dbReference>
<protein>
    <submittedName>
        <fullName evidence="9">Starch-binding associating with outer membrane</fullName>
    </submittedName>
</protein>
<dbReference type="AlphaFoldDB" id="A0A1I7NJ01"/>
<comment type="similarity">
    <text evidence="2">Belongs to the SusD family.</text>
</comment>
<feature type="domain" description="SusD-like N-terminal" evidence="8">
    <location>
        <begin position="23"/>
        <end position="222"/>
    </location>
</feature>
<evidence type="ECO:0000256" key="2">
    <source>
        <dbReference type="ARBA" id="ARBA00006275"/>
    </source>
</evidence>
<dbReference type="Pfam" id="PF14322">
    <property type="entry name" value="SusD-like_3"/>
    <property type="match status" value="1"/>
</dbReference>
<evidence type="ECO:0000259" key="8">
    <source>
        <dbReference type="Pfam" id="PF14322"/>
    </source>
</evidence>
<reference evidence="10" key="1">
    <citation type="submission" date="2016-10" db="EMBL/GenBank/DDBJ databases">
        <authorList>
            <person name="Varghese N."/>
            <person name="Submissions S."/>
        </authorList>
    </citation>
    <scope>NUCLEOTIDE SEQUENCE [LARGE SCALE GENOMIC DNA]</scope>
    <source>
        <strain evidence="10">DSM 14807</strain>
    </source>
</reference>
<organism evidence="9 10">
    <name type="scientific">Thermoflavifilum thermophilum</name>
    <dbReference type="NCBI Taxonomy" id="1393122"/>
    <lineage>
        <taxon>Bacteria</taxon>
        <taxon>Pseudomonadati</taxon>
        <taxon>Bacteroidota</taxon>
        <taxon>Chitinophagia</taxon>
        <taxon>Chitinophagales</taxon>
        <taxon>Chitinophagaceae</taxon>
        <taxon>Thermoflavifilum</taxon>
    </lineage>
</organism>
<sequence length="500" mass="56634">MKALSYIFSIAAVAVLASCSKSYLNVTPTSSITVANFYKSQLDIQQAVNGVYAGLRDWPVDIYWYLSEVRSPNYYITYDGAQRDWYDLNNFQDNPQTQIIHDTWQSLYAMINRANEVLANIDQIPFSSQALKTQYKAEVRFLRAFAYFQLVRLWGNVPIVDHVISPSEALTIKQSDPATVYKFITSEMNAIKDSLPVQYTNSADIGRADQWAVKGILAKVYLTMAGYPLHQKDKLDSAKALLQEIISHEGQYPHLNLISNYANLFGYKNDNLHNIFEVEYISGGLGEGSSFPSQNIPPNLNASLVSVSSLLFNTSTQVSSDLINSYDTNDLRFNVTIDTAYLTNDNPPIIAHTPFFKKFVDFGLTNLTSYNDWPENFPLLRYEDILLMYAEVLNDEASAPPAQAITILNRIRARAGLSPVTPVTTQDFALALETERRHEFADEGQYWFDLVRTDRAIPVENAYLQATGRNKTIDQHNLFYPIPQTEIDIYPGLYQQNPGY</sequence>
<evidence type="ECO:0000313" key="9">
    <source>
        <dbReference type="EMBL" id="SFV34628.1"/>
    </source>
</evidence>
<feature type="signal peptide" evidence="6">
    <location>
        <begin position="1"/>
        <end position="17"/>
    </location>
</feature>
<proteinExistence type="inferred from homology"/>
<keyword evidence="5" id="KW-0998">Cell outer membrane</keyword>
<feature type="chain" id="PRO_5011694329" evidence="6">
    <location>
        <begin position="18"/>
        <end position="500"/>
    </location>
</feature>
<evidence type="ECO:0000256" key="4">
    <source>
        <dbReference type="ARBA" id="ARBA00023136"/>
    </source>
</evidence>
<dbReference type="CDD" id="cd08977">
    <property type="entry name" value="SusD"/>
    <property type="match status" value="1"/>
</dbReference>
<dbReference type="Gene3D" id="1.25.40.390">
    <property type="match status" value="1"/>
</dbReference>
<dbReference type="Proteomes" id="UP000199537">
    <property type="component" value="Unassembled WGS sequence"/>
</dbReference>
<comment type="subcellular location">
    <subcellularLocation>
        <location evidence="1">Cell outer membrane</location>
    </subcellularLocation>
</comment>
<keyword evidence="10" id="KW-1185">Reference proteome</keyword>
<gene>
    <name evidence="9" type="ORF">SAMN05660895_2051</name>
</gene>